<dbReference type="InterPro" id="IPR056509">
    <property type="entry name" value="Imm33-like"/>
</dbReference>
<dbReference type="Proteomes" id="UP000076503">
    <property type="component" value="Unassembled WGS sequence"/>
</dbReference>
<proteinExistence type="predicted"/>
<protein>
    <recommendedName>
        <fullName evidence="1">Imm33-like domain-containing protein</fullName>
    </recommendedName>
</protein>
<evidence type="ECO:0000313" key="3">
    <source>
        <dbReference type="Proteomes" id="UP000076503"/>
    </source>
</evidence>
<dbReference type="PATRIC" id="fig|1365251.3.peg.2132"/>
<name>A0A167EJZ6_9GAMM</name>
<accession>A0A167EJZ6</accession>
<evidence type="ECO:0000313" key="2">
    <source>
        <dbReference type="EMBL" id="KZN50869.1"/>
    </source>
</evidence>
<gene>
    <name evidence="2" type="ORF">N476_14605</name>
</gene>
<dbReference type="EMBL" id="AUXZ01000070">
    <property type="protein sequence ID" value="KZN50869.1"/>
    <property type="molecule type" value="Genomic_DNA"/>
</dbReference>
<sequence length="117" mass="13347">MTSKTREKLQKELCNVYGSDFLAAPRELKVGISLNVREGIVPINGLRHPPVGDTTGWYIYAGEEMSIAPDFFQPLHVEHLSDWCPEVEKYLGLSPGWRFLIAGDYEDVWYDETLLDT</sequence>
<comment type="caution">
    <text evidence="2">The sequence shown here is derived from an EMBL/GenBank/DDBJ whole genome shotgun (WGS) entry which is preliminary data.</text>
</comment>
<feature type="domain" description="Imm33-like" evidence="1">
    <location>
        <begin position="10"/>
        <end position="111"/>
    </location>
</feature>
<dbReference type="Pfam" id="PF24719">
    <property type="entry name" value="Imm33-like"/>
    <property type="match status" value="1"/>
</dbReference>
<reference evidence="2 3" key="1">
    <citation type="submission" date="2013-07" db="EMBL/GenBank/DDBJ databases">
        <title>Comparative Genomic and Metabolomic Analysis of Twelve Strains of Pseudoalteromonas luteoviolacea.</title>
        <authorList>
            <person name="Vynne N.G."/>
            <person name="Mansson M."/>
            <person name="Gram L."/>
        </authorList>
    </citation>
    <scope>NUCLEOTIDE SEQUENCE [LARGE SCALE GENOMIC DNA]</scope>
    <source>
        <strain evidence="2 3">H33</strain>
    </source>
</reference>
<dbReference type="AlphaFoldDB" id="A0A167EJZ6"/>
<dbReference type="RefSeq" id="WP_063361651.1">
    <property type="nucleotide sequence ID" value="NZ_AUXZ01000070.1"/>
</dbReference>
<evidence type="ECO:0000259" key="1">
    <source>
        <dbReference type="Pfam" id="PF24719"/>
    </source>
</evidence>
<organism evidence="2 3">
    <name type="scientific">Pseudoalteromonas luteoviolacea H33</name>
    <dbReference type="NCBI Taxonomy" id="1365251"/>
    <lineage>
        <taxon>Bacteria</taxon>
        <taxon>Pseudomonadati</taxon>
        <taxon>Pseudomonadota</taxon>
        <taxon>Gammaproteobacteria</taxon>
        <taxon>Alteromonadales</taxon>
        <taxon>Pseudoalteromonadaceae</taxon>
        <taxon>Pseudoalteromonas</taxon>
    </lineage>
</organism>
<dbReference type="OrthoDB" id="7063432at2"/>